<dbReference type="PANTHER" id="PTHR43674:SF16">
    <property type="entry name" value="CARBON-NITROGEN FAMILY, PUTATIVE (AFU_ORTHOLOGUE AFUA_5G02350)-RELATED"/>
    <property type="match status" value="1"/>
</dbReference>
<dbReference type="Pfam" id="PF00795">
    <property type="entry name" value="CN_hydrolase"/>
    <property type="match status" value="1"/>
</dbReference>
<dbReference type="InterPro" id="IPR036526">
    <property type="entry name" value="C-N_Hydrolase_sf"/>
</dbReference>
<reference evidence="4" key="1">
    <citation type="journal article" date="2019" name="Int. J. Syst. Evol. Microbiol.">
        <title>The Global Catalogue of Microorganisms (GCM) 10K type strain sequencing project: providing services to taxonomists for standard genome sequencing and annotation.</title>
        <authorList>
            <consortium name="The Broad Institute Genomics Platform"/>
            <consortium name="The Broad Institute Genome Sequencing Center for Infectious Disease"/>
            <person name="Wu L."/>
            <person name="Ma J."/>
        </authorList>
    </citation>
    <scope>NUCLEOTIDE SEQUENCE [LARGE SCALE GENOMIC DNA]</scope>
    <source>
        <strain evidence="4">YIM 94188</strain>
    </source>
</reference>
<dbReference type="EMBL" id="JBHSNS010000002">
    <property type="protein sequence ID" value="MFC5728915.1"/>
    <property type="molecule type" value="Genomic_DNA"/>
</dbReference>
<evidence type="ECO:0000256" key="1">
    <source>
        <dbReference type="ARBA" id="ARBA00022801"/>
    </source>
</evidence>
<dbReference type="Gene3D" id="3.60.110.10">
    <property type="entry name" value="Carbon-nitrogen hydrolase"/>
    <property type="match status" value="1"/>
</dbReference>
<keyword evidence="4" id="KW-1185">Reference proteome</keyword>
<evidence type="ECO:0000259" key="2">
    <source>
        <dbReference type="PROSITE" id="PS50263"/>
    </source>
</evidence>
<organism evidence="3 4">
    <name type="scientific">Nocardioides vastitatis</name>
    <dbReference type="NCBI Taxonomy" id="2568655"/>
    <lineage>
        <taxon>Bacteria</taxon>
        <taxon>Bacillati</taxon>
        <taxon>Actinomycetota</taxon>
        <taxon>Actinomycetes</taxon>
        <taxon>Propionibacteriales</taxon>
        <taxon>Nocardioidaceae</taxon>
        <taxon>Nocardioides</taxon>
    </lineage>
</organism>
<sequence>MADDNTYFSIAAMQPNMHYAANQEELFDKNLNRWLELIDHMVPYWSMITGAPCRLVVFPEYGFMSLPRKPDGSWNGHAIKLPGAESDALAEKAKKHGVFIAAHAWVEYDDLPGRPMSVAFVIDPKGEIVLRHHKTVISRSYEAGSTAPGDVYDWFVEKFGDGLDAFFPVAHTEIGGLGFQICGEGQYAEVSRGLMLNGAEIIMRPNAWLEPWMTEPQDLMAVITQFNAFSSMSYTIEANRGHLYHPGRAVDFGAGRSMIADYTGRLLARASAHGESGVAAEVNMESLRRYREESGFCSRTVFMPSEIFAKVYTESGEMWPKNTLMNRTTSMTSAEWEDVRRQVIERRRDVFKESEHSKSSKARI</sequence>
<evidence type="ECO:0000313" key="3">
    <source>
        <dbReference type="EMBL" id="MFC5728915.1"/>
    </source>
</evidence>
<gene>
    <name evidence="3" type="ORF">ACFPQB_08290</name>
</gene>
<keyword evidence="1 3" id="KW-0378">Hydrolase</keyword>
<name>A0ABW0ZD60_9ACTN</name>
<dbReference type="PROSITE" id="PS50263">
    <property type="entry name" value="CN_HYDROLASE"/>
    <property type="match status" value="1"/>
</dbReference>
<feature type="domain" description="CN hydrolase" evidence="2">
    <location>
        <begin position="8"/>
        <end position="284"/>
    </location>
</feature>
<proteinExistence type="predicted"/>
<dbReference type="GO" id="GO:0016787">
    <property type="term" value="F:hydrolase activity"/>
    <property type="evidence" value="ECO:0007669"/>
    <property type="project" value="UniProtKB-KW"/>
</dbReference>
<accession>A0ABW0ZD60</accession>
<dbReference type="InterPro" id="IPR050345">
    <property type="entry name" value="Aliph_Amidase/BUP"/>
</dbReference>
<dbReference type="RefSeq" id="WP_136435083.1">
    <property type="nucleotide sequence ID" value="NZ_JBHSNS010000002.1"/>
</dbReference>
<comment type="caution">
    <text evidence="3">The sequence shown here is derived from an EMBL/GenBank/DDBJ whole genome shotgun (WGS) entry which is preliminary data.</text>
</comment>
<dbReference type="InterPro" id="IPR003010">
    <property type="entry name" value="C-N_Hydrolase"/>
</dbReference>
<evidence type="ECO:0000313" key="4">
    <source>
        <dbReference type="Proteomes" id="UP001596072"/>
    </source>
</evidence>
<dbReference type="PANTHER" id="PTHR43674">
    <property type="entry name" value="NITRILASE C965.09-RELATED"/>
    <property type="match status" value="1"/>
</dbReference>
<protein>
    <submittedName>
        <fullName evidence="3">Nitrilase-related carbon-nitrogen hydrolase</fullName>
    </submittedName>
</protein>
<dbReference type="SUPFAM" id="SSF56317">
    <property type="entry name" value="Carbon-nitrogen hydrolase"/>
    <property type="match status" value="1"/>
</dbReference>
<dbReference type="Proteomes" id="UP001596072">
    <property type="component" value="Unassembled WGS sequence"/>
</dbReference>